<feature type="compositionally biased region" description="Basic and acidic residues" evidence="12">
    <location>
        <begin position="862"/>
        <end position="882"/>
    </location>
</feature>
<evidence type="ECO:0000256" key="4">
    <source>
        <dbReference type="ARBA" id="ARBA00005462"/>
    </source>
</evidence>
<accession>H3D6G3</accession>
<evidence type="ECO:0000256" key="11">
    <source>
        <dbReference type="SAM" id="Coils"/>
    </source>
</evidence>
<feature type="compositionally biased region" description="Polar residues" evidence="12">
    <location>
        <begin position="847"/>
        <end position="861"/>
    </location>
</feature>
<dbReference type="InterPro" id="IPR000225">
    <property type="entry name" value="Armadillo"/>
</dbReference>
<dbReference type="SMART" id="SM00185">
    <property type="entry name" value="ARM"/>
    <property type="match status" value="6"/>
</dbReference>
<dbReference type="HOGENOM" id="CLU_009111_1_0_1"/>
<evidence type="ECO:0000256" key="3">
    <source>
        <dbReference type="ARBA" id="ARBA00004536"/>
    </source>
</evidence>
<evidence type="ECO:0000256" key="5">
    <source>
        <dbReference type="ARBA" id="ARBA00022490"/>
    </source>
</evidence>
<dbReference type="Proteomes" id="UP000007303">
    <property type="component" value="Unassembled WGS sequence"/>
</dbReference>
<dbReference type="STRING" id="99883.ENSTNIP00000016103"/>
<evidence type="ECO:0000256" key="9">
    <source>
        <dbReference type="ARBA" id="ARBA00023242"/>
    </source>
</evidence>
<evidence type="ECO:0000256" key="10">
    <source>
        <dbReference type="PROSITE-ProRule" id="PRU00259"/>
    </source>
</evidence>
<protein>
    <submittedName>
        <fullName evidence="13">Catenin delta 1</fullName>
    </submittedName>
</protein>
<evidence type="ECO:0000256" key="8">
    <source>
        <dbReference type="ARBA" id="ARBA00022949"/>
    </source>
</evidence>
<sequence>VCMEQCESAAALLESVREQEVQFEQLTRALEEERSRYIMTQTKRLLVGLALESMTARGSWRRKLQNGCFGDADIDRLKLADSYINGTQVVNLLQYRMVDPAHGALEESYTPDDDRQEVHSVFSEEGTGRRSDFGMTKPVSRAVMPTDGHLAIDGGLPMSGMGSYSATLDRPYRQPGLDYPTATVPRNYHYGPVGGYDDYRGGPPSEAYTSLSRGSHMDERYRTLDSGYRAPSRQQIDPYAAQPQVMSRGMRALGSALEMRYGLYGLEDDQRSVGYDDYGMGPPPMHPGGYGTMPRLGPGPGGMDRRRLRSCEDTLDGDMGGVDGYSWAVPVTMERGMGSMASLDGTLRKVAPTSWRQPELPEVIAMLNYRLDPVKTNAAAFLQHLTFKNDKVKSEVRRLKGIPSLVSMLDHPNKEVHHSACGALKNISYGRDQDNKIAIKICDGVPALVRLLRKTHNQDLTDTITGTLWNLSSHDSVKMEIVDHALHAVVDEVIVPHSGWERGSNGGEESCKPRHLEWEIALTNSAGCLRRNVSSERSEARRKLRECGLVDSLMYIVQSQINRKDVDNKLVENCVCLLRNLSYQVHREVPGCERFVETVAINQGPPPANKGGCFGSRKGKDEWFSKGKKDGDDGAADVVEIPKRTTPAKGYELLFQPEVVRVYTSLLKESKNPSVLEAAAGAIQNLCAGRWTYGRYIRATVRQEKGLPMMAELLAHGNDRVVRAMSGALRNLAIDSRNCELLGLHAVPNLVANLPGGHSQSGRALSEETVVSVLSTLAEVLGNNLEAAKTLRASQGIERLVLINKDGKHSDREVRGAGQVLQLVWAHKELRRPLEKDGWKKTDFMVNLSSGTTNGPSTRANGTHEESATPLLERGEKRDMIP</sequence>
<dbReference type="Gene3D" id="1.25.10.10">
    <property type="entry name" value="Leucine-rich Repeat Variant"/>
    <property type="match status" value="1"/>
</dbReference>
<dbReference type="InterPro" id="IPR011989">
    <property type="entry name" value="ARM-like"/>
</dbReference>
<keyword evidence="11" id="KW-0175">Coiled coil</keyword>
<dbReference type="GO" id="GO:0098609">
    <property type="term" value="P:cell-cell adhesion"/>
    <property type="evidence" value="ECO:0007669"/>
    <property type="project" value="InterPro"/>
</dbReference>
<evidence type="ECO:0000313" key="13">
    <source>
        <dbReference type="Ensembl" id="ENSTNIP00000016103.1"/>
    </source>
</evidence>
<dbReference type="Ensembl" id="ENSTNIT00000016314.1">
    <property type="protein sequence ID" value="ENSTNIP00000016103.1"/>
    <property type="gene ID" value="ENSTNIG00000013121.1"/>
</dbReference>
<comment type="subcellular location">
    <subcellularLocation>
        <location evidence="3">Cell junction</location>
        <location evidence="3">Adherens junction</location>
    </subcellularLocation>
    <subcellularLocation>
        <location evidence="2">Cytoplasm</location>
    </subcellularLocation>
    <subcellularLocation>
        <location evidence="1">Nucleus</location>
    </subcellularLocation>
</comment>
<reference evidence="13" key="2">
    <citation type="submission" date="2025-08" db="UniProtKB">
        <authorList>
            <consortium name="Ensembl"/>
        </authorList>
    </citation>
    <scope>IDENTIFICATION</scope>
</reference>
<evidence type="ECO:0000256" key="2">
    <source>
        <dbReference type="ARBA" id="ARBA00004496"/>
    </source>
</evidence>
<dbReference type="GO" id="GO:0005737">
    <property type="term" value="C:cytoplasm"/>
    <property type="evidence" value="ECO:0007669"/>
    <property type="project" value="UniProtKB-SubCell"/>
</dbReference>
<feature type="repeat" description="ARM" evidence="10">
    <location>
        <begin position="705"/>
        <end position="738"/>
    </location>
</feature>
<dbReference type="AlphaFoldDB" id="H3D6G3"/>
<keyword evidence="9" id="KW-0539">Nucleus</keyword>
<dbReference type="GO" id="GO:0005634">
    <property type="term" value="C:nucleus"/>
    <property type="evidence" value="ECO:0007669"/>
    <property type="project" value="UniProtKB-SubCell"/>
</dbReference>
<dbReference type="SUPFAM" id="SSF48371">
    <property type="entry name" value="ARM repeat"/>
    <property type="match status" value="1"/>
</dbReference>
<dbReference type="Pfam" id="PF00514">
    <property type="entry name" value="Arm"/>
    <property type="match status" value="3"/>
</dbReference>
<dbReference type="GO" id="GO:0005912">
    <property type="term" value="C:adherens junction"/>
    <property type="evidence" value="ECO:0007669"/>
    <property type="project" value="UniProtKB-SubCell"/>
</dbReference>
<feature type="region of interest" description="Disordered" evidence="12">
    <location>
        <begin position="846"/>
        <end position="882"/>
    </location>
</feature>
<dbReference type="InParanoid" id="H3D6G3"/>
<dbReference type="GO" id="GO:0005886">
    <property type="term" value="C:plasma membrane"/>
    <property type="evidence" value="ECO:0007669"/>
    <property type="project" value="TreeGrafter"/>
</dbReference>
<dbReference type="PANTHER" id="PTHR10372">
    <property type="entry name" value="PLAKOPHILLIN-RELATED"/>
    <property type="match status" value="1"/>
</dbReference>
<feature type="repeat" description="ARM" evidence="10">
    <location>
        <begin position="400"/>
        <end position="437"/>
    </location>
</feature>
<name>H3D6G3_TETNG</name>
<evidence type="ECO:0000256" key="7">
    <source>
        <dbReference type="ARBA" id="ARBA00022889"/>
    </source>
</evidence>
<keyword evidence="8" id="KW-0965">Cell junction</keyword>
<dbReference type="OMA" id="MVCITQG"/>
<evidence type="ECO:0000256" key="12">
    <source>
        <dbReference type="SAM" id="MobiDB-lite"/>
    </source>
</evidence>
<reference evidence="14" key="1">
    <citation type="journal article" date="2004" name="Nature">
        <title>Genome duplication in the teleost fish Tetraodon nigroviridis reveals the early vertebrate proto-karyotype.</title>
        <authorList>
            <person name="Jaillon O."/>
            <person name="Aury J.-M."/>
            <person name="Brunet F."/>
            <person name="Petit J.-L."/>
            <person name="Stange-Thomann N."/>
            <person name="Mauceli E."/>
            <person name="Bouneau L."/>
            <person name="Fischer C."/>
            <person name="Ozouf-Costaz C."/>
            <person name="Bernot A."/>
            <person name="Nicaud S."/>
            <person name="Jaffe D."/>
            <person name="Fisher S."/>
            <person name="Lutfalla G."/>
            <person name="Dossat C."/>
            <person name="Segurens B."/>
            <person name="Dasilva C."/>
            <person name="Salanoubat M."/>
            <person name="Levy M."/>
            <person name="Boudet N."/>
            <person name="Castellano S."/>
            <person name="Anthouard V."/>
            <person name="Jubin C."/>
            <person name="Castelli V."/>
            <person name="Katinka M."/>
            <person name="Vacherie B."/>
            <person name="Biemont C."/>
            <person name="Skalli Z."/>
            <person name="Cattolico L."/>
            <person name="Poulain J."/>
            <person name="De Berardinis V."/>
            <person name="Cruaud C."/>
            <person name="Duprat S."/>
            <person name="Brottier P."/>
            <person name="Coutanceau J.-P."/>
            <person name="Gouzy J."/>
            <person name="Parra G."/>
            <person name="Lardier G."/>
            <person name="Chapple C."/>
            <person name="McKernan K.J."/>
            <person name="McEwan P."/>
            <person name="Bosak S."/>
            <person name="Kellis M."/>
            <person name="Volff J.-N."/>
            <person name="Guigo R."/>
            <person name="Zody M.C."/>
            <person name="Mesirov J."/>
            <person name="Lindblad-Toh K."/>
            <person name="Birren B."/>
            <person name="Nusbaum C."/>
            <person name="Kahn D."/>
            <person name="Robinson-Rechavi M."/>
            <person name="Laudet V."/>
            <person name="Schachter V."/>
            <person name="Quetier F."/>
            <person name="Saurin W."/>
            <person name="Scarpelli C."/>
            <person name="Wincker P."/>
            <person name="Lander E.S."/>
            <person name="Weissenbach J."/>
            <person name="Roest Crollius H."/>
        </authorList>
    </citation>
    <scope>NUCLEOTIDE SEQUENCE [LARGE SCALE GENOMIC DNA]</scope>
</reference>
<evidence type="ECO:0000256" key="6">
    <source>
        <dbReference type="ARBA" id="ARBA00022737"/>
    </source>
</evidence>
<feature type="repeat" description="ARM" evidence="10">
    <location>
        <begin position="443"/>
        <end position="486"/>
    </location>
</feature>
<keyword evidence="6" id="KW-0677">Repeat</keyword>
<organism evidence="13 14">
    <name type="scientific">Tetraodon nigroviridis</name>
    <name type="common">Spotted green pufferfish</name>
    <name type="synonym">Chelonodon nigroviridis</name>
    <dbReference type="NCBI Taxonomy" id="99883"/>
    <lineage>
        <taxon>Eukaryota</taxon>
        <taxon>Metazoa</taxon>
        <taxon>Chordata</taxon>
        <taxon>Craniata</taxon>
        <taxon>Vertebrata</taxon>
        <taxon>Euteleostomi</taxon>
        <taxon>Actinopterygii</taxon>
        <taxon>Neopterygii</taxon>
        <taxon>Teleostei</taxon>
        <taxon>Neoteleostei</taxon>
        <taxon>Acanthomorphata</taxon>
        <taxon>Eupercaria</taxon>
        <taxon>Tetraodontiformes</taxon>
        <taxon>Tetradontoidea</taxon>
        <taxon>Tetraodontidae</taxon>
        <taxon>Tetraodon</taxon>
    </lineage>
</organism>
<feature type="coiled-coil region" evidence="11">
    <location>
        <begin position="9"/>
        <end position="36"/>
    </location>
</feature>
<dbReference type="PANTHER" id="PTHR10372:SF6">
    <property type="entry name" value="CATENIN DELTA-1"/>
    <property type="match status" value="1"/>
</dbReference>
<comment type="similarity">
    <text evidence="4">Belongs to the beta-catenin family.</text>
</comment>
<proteinExistence type="inferred from homology"/>
<evidence type="ECO:0000313" key="14">
    <source>
        <dbReference type="Proteomes" id="UP000007303"/>
    </source>
</evidence>
<dbReference type="GeneTree" id="ENSGT00940000156045"/>
<dbReference type="InterPro" id="IPR016024">
    <property type="entry name" value="ARM-type_fold"/>
</dbReference>
<dbReference type="FunFam" id="1.25.10.10:FF:000007">
    <property type="entry name" value="ARVCF, delta catenin family member"/>
    <property type="match status" value="1"/>
</dbReference>
<evidence type="ECO:0000256" key="1">
    <source>
        <dbReference type="ARBA" id="ARBA00004123"/>
    </source>
</evidence>
<keyword evidence="14" id="KW-1185">Reference proteome</keyword>
<keyword evidence="5" id="KW-0963">Cytoplasm</keyword>
<dbReference type="InterPro" id="IPR028435">
    <property type="entry name" value="Plakophilin/d_Catenin"/>
</dbReference>
<keyword evidence="7" id="KW-0130">Cell adhesion</keyword>
<reference evidence="13" key="3">
    <citation type="submission" date="2025-09" db="UniProtKB">
        <authorList>
            <consortium name="Ensembl"/>
        </authorList>
    </citation>
    <scope>IDENTIFICATION</scope>
</reference>
<dbReference type="PROSITE" id="PS50176">
    <property type="entry name" value="ARM_REPEAT"/>
    <property type="match status" value="3"/>
</dbReference>